<dbReference type="Proteomes" id="UP000434957">
    <property type="component" value="Unassembled WGS sequence"/>
</dbReference>
<reference evidence="1 2" key="1">
    <citation type="submission" date="2018-08" db="EMBL/GenBank/DDBJ databases">
        <title>Genomic investigation of the strawberry pathogen Phytophthora fragariae indicates pathogenicity is determined by transcriptional variation in three key races.</title>
        <authorList>
            <person name="Adams T.M."/>
            <person name="Armitage A.D."/>
            <person name="Sobczyk M.K."/>
            <person name="Bates H.J."/>
            <person name="Dunwell J.M."/>
            <person name="Nellist C.F."/>
            <person name="Harrison R.J."/>
        </authorList>
    </citation>
    <scope>NUCLEOTIDE SEQUENCE [LARGE SCALE GENOMIC DNA]</scope>
    <source>
        <strain evidence="1 2">SCRP333</strain>
    </source>
</reference>
<evidence type="ECO:0000313" key="1">
    <source>
        <dbReference type="EMBL" id="KAE9355360.1"/>
    </source>
</evidence>
<comment type="caution">
    <text evidence="1">The sequence shown here is derived from an EMBL/GenBank/DDBJ whole genome shotgun (WGS) entry which is preliminary data.</text>
</comment>
<protein>
    <submittedName>
        <fullName evidence="1">Uncharacterized protein</fullName>
    </submittedName>
</protein>
<keyword evidence="2" id="KW-1185">Reference proteome</keyword>
<dbReference type="EMBL" id="QXFT01000095">
    <property type="protein sequence ID" value="KAE9355360.1"/>
    <property type="molecule type" value="Genomic_DNA"/>
</dbReference>
<name>A0A6A4G021_9STRA</name>
<organism evidence="1 2">
    <name type="scientific">Phytophthora rubi</name>
    <dbReference type="NCBI Taxonomy" id="129364"/>
    <lineage>
        <taxon>Eukaryota</taxon>
        <taxon>Sar</taxon>
        <taxon>Stramenopiles</taxon>
        <taxon>Oomycota</taxon>
        <taxon>Peronosporomycetes</taxon>
        <taxon>Peronosporales</taxon>
        <taxon>Peronosporaceae</taxon>
        <taxon>Phytophthora</taxon>
    </lineage>
</organism>
<sequence>MMPAAERQWLRRIRSARPGARAMPRLPLLLSVMAPSLLFSAIASLLWGTRPKQLSPRRDRLSRGPSYVLGCHQLILCLVGSRALAQGPWASGGSRPSGCALDSRELLLDNGVAGGDAVLEGSPFKASTRTRTRQV</sequence>
<accession>A0A6A4G021</accession>
<dbReference type="AlphaFoldDB" id="A0A6A4G021"/>
<proteinExistence type="predicted"/>
<gene>
    <name evidence="1" type="ORF">PR003_g2884</name>
</gene>
<evidence type="ECO:0000313" key="2">
    <source>
        <dbReference type="Proteomes" id="UP000434957"/>
    </source>
</evidence>